<dbReference type="EMBL" id="BT086755">
    <property type="protein sequence ID" value="ACR37108.1"/>
    <property type="molecule type" value="mRNA"/>
</dbReference>
<dbReference type="AlphaFoldDB" id="C4J1E6"/>
<organism evidence="1">
    <name type="scientific">Zea mays</name>
    <name type="common">Maize</name>
    <dbReference type="NCBI Taxonomy" id="4577"/>
    <lineage>
        <taxon>Eukaryota</taxon>
        <taxon>Viridiplantae</taxon>
        <taxon>Streptophyta</taxon>
        <taxon>Embryophyta</taxon>
        <taxon>Tracheophyta</taxon>
        <taxon>Spermatophyta</taxon>
        <taxon>Magnoliopsida</taxon>
        <taxon>Liliopsida</taxon>
        <taxon>Poales</taxon>
        <taxon>Poaceae</taxon>
        <taxon>PACMAD clade</taxon>
        <taxon>Panicoideae</taxon>
        <taxon>Andropogonodae</taxon>
        <taxon>Andropogoneae</taxon>
        <taxon>Tripsacinae</taxon>
        <taxon>Zea</taxon>
    </lineage>
</organism>
<name>C4J1E6_MAIZE</name>
<reference evidence="1" key="2">
    <citation type="submission" date="2012-06" db="EMBL/GenBank/DDBJ databases">
        <authorList>
            <person name="Yu Y."/>
            <person name="Currie J."/>
            <person name="Lomeli R."/>
            <person name="Angelova A."/>
            <person name="Collura K."/>
            <person name="Wissotski M."/>
            <person name="Campos D."/>
            <person name="Kudrna D."/>
            <person name="Golser W."/>
            <person name="Ashely E."/>
            <person name="Descour A."/>
            <person name="Fernandes J."/>
            <person name="Soderlund C."/>
            <person name="Walbot V."/>
        </authorList>
    </citation>
    <scope>NUCLEOTIDE SEQUENCE</scope>
    <source>
        <strain evidence="1">B73</strain>
    </source>
</reference>
<sequence length="31" mass="3945">MYPIRPPRRSNLQQWTFYRKEQNFRVDSCNN</sequence>
<accession>C4J1E6</accession>
<protein>
    <submittedName>
        <fullName evidence="1">Uncharacterized protein</fullName>
    </submittedName>
</protein>
<proteinExistence type="evidence at transcript level"/>
<reference evidence="1" key="1">
    <citation type="journal article" date="2009" name="PLoS Genet.">
        <title>Sequencing, mapping, and analysis of 27,455 maize full-length cDNAs.</title>
        <authorList>
            <person name="Soderlund C."/>
            <person name="Descour A."/>
            <person name="Kudrna D."/>
            <person name="Bomhoff M."/>
            <person name="Boyd L."/>
            <person name="Currie J."/>
            <person name="Angelova A."/>
            <person name="Collura K."/>
            <person name="Wissotski M."/>
            <person name="Ashley E."/>
            <person name="Morrow D."/>
            <person name="Fernandes J."/>
            <person name="Walbot V."/>
            <person name="Yu Y."/>
        </authorList>
    </citation>
    <scope>NUCLEOTIDE SEQUENCE</scope>
    <source>
        <strain evidence="1">B73</strain>
    </source>
</reference>
<dbReference type="EMBL" id="BT084643">
    <property type="protein sequence ID" value="ACR34996.1"/>
    <property type="molecule type" value="mRNA"/>
</dbReference>
<evidence type="ECO:0000313" key="1">
    <source>
        <dbReference type="EMBL" id="ACR34996.1"/>
    </source>
</evidence>